<dbReference type="KEGG" id="mha:HF1_08450"/>
<accession>E8ZI82</accession>
<organism evidence="1 2">
    <name type="scientific">Mycoplasma haemofelis (strain Langford 1)</name>
    <name type="common">Haemobartonella felis</name>
    <dbReference type="NCBI Taxonomy" id="941640"/>
    <lineage>
        <taxon>Bacteria</taxon>
        <taxon>Bacillati</taxon>
        <taxon>Mycoplasmatota</taxon>
        <taxon>Mollicutes</taxon>
        <taxon>Mycoplasmataceae</taxon>
        <taxon>Mycoplasma</taxon>
    </lineage>
</organism>
<dbReference type="AlphaFoldDB" id="E8ZI82"/>
<gene>
    <name evidence="1" type="ordered locus">HF1_08450</name>
</gene>
<sequence>MIRTKISVEKLKSTATQDHVVNEGQFVVPELEDNTRWGHIQSSLNKHKSKVGNKVFNSVEDAQKYCLEDIDWTHKEITLRNLTHEDISESFCIWDPRKDTSKSQSD</sequence>
<dbReference type="Proteomes" id="UP000008637">
    <property type="component" value="Chromosome"/>
</dbReference>
<keyword evidence="2" id="KW-1185">Reference proteome</keyword>
<protein>
    <submittedName>
        <fullName evidence="1">Uncharacterized protein</fullName>
    </submittedName>
</protein>
<evidence type="ECO:0000313" key="2">
    <source>
        <dbReference type="Proteomes" id="UP000008637"/>
    </source>
</evidence>
<dbReference type="HOGENOM" id="CLU_2220227_0_0_14"/>
<name>E8ZI82_MYCHL</name>
<reference evidence="1 2" key="1">
    <citation type="journal article" date="2011" name="J. Bacteriol.">
        <title>Complete genome sequence of Mycoplasma haemofelis, a hemotropic mycoplasma.</title>
        <authorList>
            <person name="Barker E.N."/>
            <person name="Helps C.R."/>
            <person name="Peters I.R."/>
            <person name="Darby A.C."/>
            <person name="Radford A.D."/>
            <person name="Tasker S."/>
        </authorList>
    </citation>
    <scope>NUCLEOTIDE SEQUENCE [LARGE SCALE GENOMIC DNA]</scope>
    <source>
        <strain evidence="1 2">Langford 1</strain>
    </source>
</reference>
<dbReference type="EMBL" id="FR773153">
    <property type="protein sequence ID" value="CBY92853.1"/>
    <property type="molecule type" value="Genomic_DNA"/>
</dbReference>
<proteinExistence type="predicted"/>
<evidence type="ECO:0000313" key="1">
    <source>
        <dbReference type="EMBL" id="CBY92853.1"/>
    </source>
</evidence>